<dbReference type="NCBIfam" id="NF006803">
    <property type="entry name" value="PRK09311.1"/>
    <property type="match status" value="1"/>
</dbReference>
<dbReference type="GO" id="GO:0000287">
    <property type="term" value="F:magnesium ion binding"/>
    <property type="evidence" value="ECO:0007669"/>
    <property type="project" value="UniProtKB-UniRule"/>
</dbReference>
<dbReference type="FunFam" id="3.40.50.10990:FF:000001">
    <property type="entry name" value="Riboflavin biosynthesis protein RibBA"/>
    <property type="match status" value="1"/>
</dbReference>
<comment type="cofactor">
    <cofactor evidence="20">
        <name>Mg(2+)</name>
        <dbReference type="ChEBI" id="CHEBI:18420"/>
    </cofactor>
    <cofactor evidence="20">
        <name>Mn(2+)</name>
        <dbReference type="ChEBI" id="CHEBI:29035"/>
    </cofactor>
    <text evidence="20">Binds 2 divalent metal cations per subunit. Magnesium or manganese.</text>
</comment>
<evidence type="ECO:0000256" key="8">
    <source>
        <dbReference type="ARBA" id="ARBA00022619"/>
    </source>
</evidence>
<comment type="similarity">
    <text evidence="6 20">In the N-terminal section; belongs to the DHBP synthase family.</text>
</comment>
<keyword evidence="16 20" id="KW-0456">Lyase</keyword>
<evidence type="ECO:0000256" key="5">
    <source>
        <dbReference type="ARBA" id="ARBA00004904"/>
    </source>
</evidence>
<evidence type="ECO:0000256" key="7">
    <source>
        <dbReference type="ARBA" id="ARBA00008976"/>
    </source>
</evidence>
<dbReference type="GO" id="GO:0008686">
    <property type="term" value="F:3,4-dihydroxy-2-butanone-4-phosphate synthase activity"/>
    <property type="evidence" value="ECO:0007669"/>
    <property type="project" value="UniProtKB-UniRule"/>
</dbReference>
<feature type="site" description="Essential for DHBP synthase activity" evidence="20">
    <location>
        <position position="131"/>
    </location>
</feature>
<feature type="binding site" evidence="20">
    <location>
        <position position="32"/>
    </location>
    <ligand>
        <name>Mg(2+)</name>
        <dbReference type="ChEBI" id="CHEBI:18420"/>
        <label>1</label>
    </ligand>
</feature>
<dbReference type="GO" id="GO:0008270">
    <property type="term" value="F:zinc ion binding"/>
    <property type="evidence" value="ECO:0007669"/>
    <property type="project" value="UniProtKB-UniRule"/>
</dbReference>
<evidence type="ECO:0000256" key="19">
    <source>
        <dbReference type="ARBA" id="ARBA00049295"/>
    </source>
</evidence>
<dbReference type="EMBL" id="LN515532">
    <property type="protein sequence ID" value="CEA15719.1"/>
    <property type="molecule type" value="Genomic_DNA"/>
</dbReference>
<dbReference type="EC" id="3.5.4.25" evidence="20"/>
<feature type="binding site" evidence="20">
    <location>
        <position position="36"/>
    </location>
    <ligand>
        <name>D-ribulose 5-phosphate</name>
        <dbReference type="ChEBI" id="CHEBI:58121"/>
    </ligand>
</feature>
<protein>
    <recommendedName>
        <fullName evidence="20">Riboflavin biosynthesis protein RibBA</fullName>
    </recommendedName>
    <domain>
        <recommendedName>
            <fullName evidence="20">3,4-dihydroxy-2-butanone 4-phosphate synthase</fullName>
            <shortName evidence="20">DHBP synthase</shortName>
            <ecNumber evidence="20">4.1.99.12</ecNumber>
        </recommendedName>
    </domain>
    <domain>
        <recommendedName>
            <fullName evidence="20">GTP cyclohydrolase-2</fullName>
            <ecNumber evidence="20">3.5.4.25</ecNumber>
        </recommendedName>
        <alternativeName>
            <fullName evidence="20">GTP cyclohydrolase II</fullName>
        </alternativeName>
    </domain>
</protein>
<comment type="function">
    <text evidence="3 20">Catalyzes the conversion of D-ribulose 5-phosphate to formate and 3,4-dihydroxy-2-butanone 4-phosphate.</text>
</comment>
<dbReference type="PANTHER" id="PTHR21327:SF18">
    <property type="entry name" value="3,4-DIHYDROXY-2-BUTANONE 4-PHOSPHATE SYNTHASE"/>
    <property type="match status" value="1"/>
</dbReference>
<evidence type="ECO:0000256" key="16">
    <source>
        <dbReference type="ARBA" id="ARBA00023239"/>
    </source>
</evidence>
<comment type="catalytic activity">
    <reaction evidence="1 20">
        <text>D-ribulose 5-phosphate = (2S)-2-hydroxy-3-oxobutyl phosphate + formate + H(+)</text>
        <dbReference type="Rhea" id="RHEA:18457"/>
        <dbReference type="ChEBI" id="CHEBI:15378"/>
        <dbReference type="ChEBI" id="CHEBI:15740"/>
        <dbReference type="ChEBI" id="CHEBI:58121"/>
        <dbReference type="ChEBI" id="CHEBI:58830"/>
        <dbReference type="EC" id="4.1.99.12"/>
    </reaction>
</comment>
<dbReference type="EC" id="4.1.99.12" evidence="20"/>
<evidence type="ECO:0000256" key="9">
    <source>
        <dbReference type="ARBA" id="ARBA00022723"/>
    </source>
</evidence>
<accession>A0A098BYH9</accession>
<dbReference type="FunFam" id="3.90.870.10:FF:000001">
    <property type="entry name" value="Riboflavin biosynthesis protein RibBA"/>
    <property type="match status" value="1"/>
</dbReference>
<feature type="region of interest" description="DHBP synthase" evidence="20">
    <location>
        <begin position="1"/>
        <end position="206"/>
    </location>
</feature>
<dbReference type="HAMAP" id="MF_00179">
    <property type="entry name" value="RibA"/>
    <property type="match status" value="1"/>
</dbReference>
<dbReference type="Gene3D" id="3.90.870.10">
    <property type="entry name" value="DHBP synthase"/>
    <property type="match status" value="1"/>
</dbReference>
<keyword evidence="15 20" id="KW-0464">Manganese</keyword>
<feature type="active site" description="Nucleophile; for GTP cyclohydrolase activity" evidence="20">
    <location>
        <position position="336"/>
    </location>
</feature>
<keyword evidence="8 20" id="KW-0686">Riboflavin biosynthesis</keyword>
<evidence type="ECO:0000256" key="18">
    <source>
        <dbReference type="ARBA" id="ARBA00043932"/>
    </source>
</evidence>
<dbReference type="PANTHER" id="PTHR21327">
    <property type="entry name" value="GTP CYCLOHYDROLASE II-RELATED"/>
    <property type="match status" value="1"/>
</dbReference>
<comment type="catalytic activity">
    <reaction evidence="19 20">
        <text>GTP + 4 H2O = 2,5-diamino-6-hydroxy-4-(5-phosphoribosylamino)-pyrimidine + formate + 2 phosphate + 3 H(+)</text>
        <dbReference type="Rhea" id="RHEA:23704"/>
        <dbReference type="ChEBI" id="CHEBI:15377"/>
        <dbReference type="ChEBI" id="CHEBI:15378"/>
        <dbReference type="ChEBI" id="CHEBI:15740"/>
        <dbReference type="ChEBI" id="CHEBI:37565"/>
        <dbReference type="ChEBI" id="CHEBI:43474"/>
        <dbReference type="ChEBI" id="CHEBI:58614"/>
        <dbReference type="EC" id="3.5.4.25"/>
    </reaction>
</comment>
<dbReference type="SUPFAM" id="SSF142695">
    <property type="entry name" value="RibA-like"/>
    <property type="match status" value="1"/>
</dbReference>
<dbReference type="NCBIfam" id="TIGR00505">
    <property type="entry name" value="ribA"/>
    <property type="match status" value="1"/>
</dbReference>
<comment type="similarity">
    <text evidence="7 20">In the C-terminal section; belongs to the GTP cyclohydrolase II family.</text>
</comment>
<dbReference type="InterPro" id="IPR000422">
    <property type="entry name" value="DHBP_synthase_RibB"/>
</dbReference>
<feature type="binding site" evidence="20">
    <location>
        <begin position="145"/>
        <end position="149"/>
    </location>
    <ligand>
        <name>D-ribulose 5-phosphate</name>
        <dbReference type="ChEBI" id="CHEBI:58121"/>
    </ligand>
</feature>
<feature type="binding site" evidence="20">
    <location>
        <begin position="31"/>
        <end position="32"/>
    </location>
    <ligand>
        <name>D-ribulose 5-phosphate</name>
        <dbReference type="ChEBI" id="CHEBI:58121"/>
    </ligand>
</feature>
<keyword evidence="9 20" id="KW-0479">Metal-binding</keyword>
<gene>
    <name evidence="20 22" type="primary">ribBA</name>
    <name evidence="22" type="ORF">ING2E5B_0965</name>
</gene>
<evidence type="ECO:0000256" key="4">
    <source>
        <dbReference type="ARBA" id="ARBA00004853"/>
    </source>
</evidence>
<dbReference type="PATRIC" id="fig|1562970.3.peg.953"/>
<keyword evidence="14 20" id="KW-0342">GTP-binding</keyword>
<comment type="pathway">
    <text evidence="5 20">Cofactor biosynthesis; riboflavin biosynthesis; 2-hydroxy-3-oxobutyl phosphate from D-ribulose 5-phosphate: step 1/1.</text>
</comment>
<evidence type="ECO:0000256" key="2">
    <source>
        <dbReference type="ARBA" id="ARBA00001936"/>
    </source>
</evidence>
<dbReference type="InterPro" id="IPR032677">
    <property type="entry name" value="GTP_cyclohydro_II"/>
</dbReference>
<dbReference type="InterPro" id="IPR000926">
    <property type="entry name" value="RibA"/>
</dbReference>
<evidence type="ECO:0000256" key="14">
    <source>
        <dbReference type="ARBA" id="ARBA00023134"/>
    </source>
</evidence>
<evidence type="ECO:0000256" key="20">
    <source>
        <dbReference type="HAMAP-Rule" id="MF_01283"/>
    </source>
</evidence>
<sequence length="406" mass="45558">MQEEFKLDTIEEAIEEIRKGNFIIVVDDEDRENEGDLVIAAECITPEKVNFLETHARGLICAPITKERAEELELPLMVTQNTSVHATPFTVSIDLLTHGCTTGISAYDRAQTILALTRKETAPEDFGRPGHIFPLRAQTKGVLRRAGHTEATIDFARLAGLYPAGALAEIKNEDGSMARLPELMEMARKFNLKIVSVADLIKYRLKTESLIERGEAVQLPTEYGEFKMIPFLQTATGQEHVALIKGEWTSDESILVRMHSSCMTGDIFGSYRCECGEQLHKALELIEKEGKGVLVYLNQEGRGIGLMAKAAAYKLQEQGYDTVDANLHLGYQADERDYGVGAQILRSLEVRNMRLMTNNPKKRIGLESYGLKVVENVPLEITPNKYNHFYMETKKKKMGHVLKNIK</sequence>
<proteinExistence type="inferred from homology"/>
<dbReference type="GO" id="GO:0009231">
    <property type="term" value="P:riboflavin biosynthetic process"/>
    <property type="evidence" value="ECO:0007669"/>
    <property type="project" value="UniProtKB-UniRule"/>
</dbReference>
<evidence type="ECO:0000256" key="10">
    <source>
        <dbReference type="ARBA" id="ARBA00022741"/>
    </source>
</evidence>
<dbReference type="OrthoDB" id="9793111at2"/>
<keyword evidence="13 20" id="KW-0460">Magnesium</keyword>
<keyword evidence="10 20" id="KW-0547">Nucleotide-binding</keyword>
<comment type="function">
    <text evidence="18 20">Catalyzes the conversion of GTP to 2,5-diamino-6-ribosylamino-4(3H)-pyrimidinone 5'-phosphate (DARP), formate and pyrophosphate.</text>
</comment>
<dbReference type="InterPro" id="IPR036144">
    <property type="entry name" value="RibA-like_sf"/>
</dbReference>
<dbReference type="GO" id="GO:0005829">
    <property type="term" value="C:cytosol"/>
    <property type="evidence" value="ECO:0007669"/>
    <property type="project" value="TreeGrafter"/>
</dbReference>
<dbReference type="NCBIfam" id="TIGR00506">
    <property type="entry name" value="ribB"/>
    <property type="match status" value="1"/>
</dbReference>
<evidence type="ECO:0000256" key="15">
    <source>
        <dbReference type="ARBA" id="ARBA00023211"/>
    </source>
</evidence>
<evidence type="ECO:0000256" key="17">
    <source>
        <dbReference type="ARBA" id="ARBA00023268"/>
    </source>
</evidence>
<evidence type="ECO:0000313" key="22">
    <source>
        <dbReference type="EMBL" id="CEA15719.1"/>
    </source>
</evidence>
<feature type="binding site" evidence="20">
    <location>
        <position position="357"/>
    </location>
    <ligand>
        <name>GTP</name>
        <dbReference type="ChEBI" id="CHEBI:37565"/>
    </ligand>
</feature>
<dbReference type="NCBIfam" id="NF001591">
    <property type="entry name" value="PRK00393.1"/>
    <property type="match status" value="1"/>
</dbReference>
<dbReference type="CDD" id="cd00641">
    <property type="entry name" value="GTP_cyclohydro2"/>
    <property type="match status" value="1"/>
</dbReference>
<feature type="binding site" evidence="20">
    <location>
        <position position="362"/>
    </location>
    <ligand>
        <name>GTP</name>
        <dbReference type="ChEBI" id="CHEBI:37565"/>
    </ligand>
</feature>
<name>A0A098BYH9_9BACT</name>
<organism evidence="22 23">
    <name type="scientific">Fermentimonas caenicola</name>
    <dbReference type="NCBI Taxonomy" id="1562970"/>
    <lineage>
        <taxon>Bacteria</taxon>
        <taxon>Pseudomonadati</taxon>
        <taxon>Bacteroidota</taxon>
        <taxon>Bacteroidia</taxon>
        <taxon>Bacteroidales</taxon>
        <taxon>Dysgonomonadaceae</taxon>
        <taxon>Fermentimonas</taxon>
    </lineage>
</organism>
<feature type="site" description="Essential for DHBP synthase activity" evidence="20">
    <location>
        <position position="169"/>
    </location>
</feature>
<evidence type="ECO:0000313" key="23">
    <source>
        <dbReference type="Proteomes" id="UP000032417"/>
    </source>
</evidence>
<dbReference type="PIRSF" id="PIRSF001259">
    <property type="entry name" value="RibA"/>
    <property type="match status" value="1"/>
</dbReference>
<evidence type="ECO:0000256" key="1">
    <source>
        <dbReference type="ARBA" id="ARBA00000141"/>
    </source>
</evidence>
<dbReference type="STRING" id="1562970.ING2E5B_0965"/>
<evidence type="ECO:0000256" key="12">
    <source>
        <dbReference type="ARBA" id="ARBA00022833"/>
    </source>
</evidence>
<dbReference type="SUPFAM" id="SSF55821">
    <property type="entry name" value="YrdC/RibB"/>
    <property type="match status" value="1"/>
</dbReference>
<dbReference type="Pfam" id="PF00926">
    <property type="entry name" value="DHBP_synthase"/>
    <property type="match status" value="1"/>
</dbReference>
<feature type="binding site" evidence="20">
    <location>
        <begin position="300"/>
        <end position="302"/>
    </location>
    <ligand>
        <name>GTP</name>
        <dbReference type="ChEBI" id="CHEBI:37565"/>
    </ligand>
</feature>
<feature type="binding site" evidence="20">
    <location>
        <position position="262"/>
    </location>
    <ligand>
        <name>Zn(2+)</name>
        <dbReference type="ChEBI" id="CHEBI:29105"/>
        <note>catalytic</note>
    </ligand>
</feature>
<dbReference type="HOGENOM" id="CLU_020273_1_2_10"/>
<comment type="pathway">
    <text evidence="4 20">Cofactor biosynthesis; riboflavin biosynthesis; 5-amino-6-(D-ribitylamino)uracil from GTP: step 1/4.</text>
</comment>
<feature type="binding site" evidence="20">
    <location>
        <position position="322"/>
    </location>
    <ligand>
        <name>GTP</name>
        <dbReference type="ChEBI" id="CHEBI:37565"/>
    </ligand>
</feature>
<feature type="binding site" evidence="20">
    <location>
        <position position="278"/>
    </location>
    <ligand>
        <name>GTP</name>
        <dbReference type="ChEBI" id="CHEBI:37565"/>
    </ligand>
</feature>
<dbReference type="GO" id="GO:0005525">
    <property type="term" value="F:GTP binding"/>
    <property type="evidence" value="ECO:0007669"/>
    <property type="project" value="UniProtKB-KW"/>
</dbReference>
<dbReference type="Pfam" id="PF00925">
    <property type="entry name" value="GTP_cyclohydro2"/>
    <property type="match status" value="1"/>
</dbReference>
<keyword evidence="11 20" id="KW-0378">Hydrolase</keyword>
<dbReference type="GO" id="GO:0030145">
    <property type="term" value="F:manganese ion binding"/>
    <property type="evidence" value="ECO:0007669"/>
    <property type="project" value="UniProtKB-UniRule"/>
</dbReference>
<feature type="binding site" evidence="20">
    <location>
        <position position="32"/>
    </location>
    <ligand>
        <name>Mg(2+)</name>
        <dbReference type="ChEBI" id="CHEBI:18420"/>
        <label>2</label>
    </ligand>
</feature>
<keyword evidence="12 20" id="KW-0862">Zinc</keyword>
<dbReference type="InterPro" id="IPR016299">
    <property type="entry name" value="Riboflavin_synth_RibBA"/>
</dbReference>
<evidence type="ECO:0000256" key="6">
    <source>
        <dbReference type="ARBA" id="ARBA00005520"/>
    </source>
</evidence>
<dbReference type="Gene3D" id="3.40.50.10990">
    <property type="entry name" value="GTP cyclohydrolase II"/>
    <property type="match status" value="1"/>
</dbReference>
<feature type="domain" description="GTP cyclohydrolase II" evidence="21">
    <location>
        <begin position="216"/>
        <end position="378"/>
    </location>
</feature>
<dbReference type="Proteomes" id="UP000032417">
    <property type="component" value="Chromosome 1"/>
</dbReference>
<feature type="binding site" evidence="20">
    <location>
        <position position="148"/>
    </location>
    <ligand>
        <name>Mg(2+)</name>
        <dbReference type="ChEBI" id="CHEBI:18420"/>
        <label>2</label>
    </ligand>
</feature>
<feature type="binding site" evidence="20">
    <location>
        <position position="169"/>
    </location>
    <ligand>
        <name>D-ribulose 5-phosphate</name>
        <dbReference type="ChEBI" id="CHEBI:58121"/>
    </ligand>
</feature>
<dbReference type="HAMAP" id="MF_01283">
    <property type="entry name" value="RibBA"/>
    <property type="match status" value="1"/>
</dbReference>
<reference evidence="22 23" key="1">
    <citation type="submission" date="2014-08" db="EMBL/GenBank/DDBJ databases">
        <authorList>
            <person name="Wibberg D."/>
        </authorList>
    </citation>
    <scope>NUCLEOTIDE SEQUENCE [LARGE SCALE GENOMIC DNA]</scope>
    <source>
        <strain evidence="23">ING2-E5B</strain>
    </source>
</reference>
<dbReference type="KEGG" id="pbt:ING2E5B_0965"/>
<feature type="binding site" evidence="20">
    <location>
        <begin position="257"/>
        <end position="261"/>
    </location>
    <ligand>
        <name>GTP</name>
        <dbReference type="ChEBI" id="CHEBI:37565"/>
    </ligand>
</feature>
<evidence type="ECO:0000256" key="3">
    <source>
        <dbReference type="ARBA" id="ARBA00002284"/>
    </source>
</evidence>
<comment type="cofactor">
    <cofactor evidence="20">
        <name>Zn(2+)</name>
        <dbReference type="ChEBI" id="CHEBI:29105"/>
    </cofactor>
    <text evidence="20">Binds 1 zinc ion per subunit.</text>
</comment>
<feature type="binding site" evidence="20">
    <location>
        <position position="275"/>
    </location>
    <ligand>
        <name>Zn(2+)</name>
        <dbReference type="ChEBI" id="CHEBI:29105"/>
        <note>catalytic</note>
    </ligand>
</feature>
<feature type="active site" description="Proton acceptor; for GTP cyclohydrolase activity" evidence="20">
    <location>
        <position position="334"/>
    </location>
</feature>
<evidence type="ECO:0000259" key="21">
    <source>
        <dbReference type="Pfam" id="PF00925"/>
    </source>
</evidence>
<feature type="region of interest" description="GTP cyclohydrolase II" evidence="20">
    <location>
        <begin position="207"/>
        <end position="406"/>
    </location>
</feature>
<dbReference type="InterPro" id="IPR017945">
    <property type="entry name" value="DHBP_synth_RibB-like_a/b_dom"/>
</dbReference>
<dbReference type="HAMAP" id="MF_00180">
    <property type="entry name" value="RibB"/>
    <property type="match status" value="1"/>
</dbReference>
<keyword evidence="23" id="KW-1185">Reference proteome</keyword>
<comment type="cofactor">
    <cofactor evidence="2">
        <name>Mn(2+)</name>
        <dbReference type="ChEBI" id="CHEBI:29035"/>
    </cofactor>
</comment>
<evidence type="ECO:0000256" key="13">
    <source>
        <dbReference type="ARBA" id="ARBA00022842"/>
    </source>
</evidence>
<feature type="binding site" evidence="20">
    <location>
        <position position="273"/>
    </location>
    <ligand>
        <name>Zn(2+)</name>
        <dbReference type="ChEBI" id="CHEBI:29105"/>
        <note>catalytic</note>
    </ligand>
</feature>
<keyword evidence="17 20" id="KW-0511">Multifunctional enzyme</keyword>
<evidence type="ECO:0000256" key="11">
    <source>
        <dbReference type="ARBA" id="ARBA00022801"/>
    </source>
</evidence>
<dbReference type="UniPathway" id="UPA00275">
    <property type="reaction ID" value="UER00399"/>
</dbReference>
<dbReference type="GO" id="GO:0003935">
    <property type="term" value="F:GTP cyclohydrolase II activity"/>
    <property type="evidence" value="ECO:0007669"/>
    <property type="project" value="UniProtKB-UniRule"/>
</dbReference>
<dbReference type="AlphaFoldDB" id="A0A098BYH9"/>